<sequence>MAVDSQGTARSSFDLKSAQLPVMAVALRDTEVAVLTRDLAQRLADDPDFFDNDPVLIDLQHVRDSTEDIDFPKLIKALKRHRTLPVAVCGGSPAQMAAAHAAGLMPAPDAQPARAKPTAVEVREVEVIREVPVEVEVVREVPAPAPNALIVDKPLRSGQQVYARGTDLVVMAVVSYGAEVIADGNVHVYAPLRGRAVAGARGNTEARIFSTCMEPQLLSIAGNYRALETDLPQDIAGKPAQARLEGEKLVIEPMRLA</sequence>
<dbReference type="GO" id="GO:0000917">
    <property type="term" value="P:division septum assembly"/>
    <property type="evidence" value="ECO:0007669"/>
    <property type="project" value="UniProtKB-KW"/>
</dbReference>
<comment type="similarity">
    <text evidence="1 6">Belongs to the MinC family.</text>
</comment>
<dbReference type="Pfam" id="PF05209">
    <property type="entry name" value="MinC_N"/>
    <property type="match status" value="1"/>
</dbReference>
<reference evidence="9" key="1">
    <citation type="submission" date="2022-09" db="EMBL/GenBank/DDBJ databases">
        <title>Intensive care unit water sources are persistently colonized with multi-drug resistant bacteria and are the site of extensive horizontal gene transfer of antibiotic resistance genes.</title>
        <authorList>
            <person name="Diorio-Toth L."/>
        </authorList>
    </citation>
    <scope>NUCLEOTIDE SEQUENCE</scope>
    <source>
        <strain evidence="9">GD03686</strain>
    </source>
</reference>
<keyword evidence="4 6" id="KW-0131">Cell cycle</keyword>
<evidence type="ECO:0000256" key="5">
    <source>
        <dbReference type="ARBA" id="ARBA00025606"/>
    </source>
</evidence>
<evidence type="ECO:0000259" key="8">
    <source>
        <dbReference type="Pfam" id="PF05209"/>
    </source>
</evidence>
<evidence type="ECO:0000256" key="6">
    <source>
        <dbReference type="HAMAP-Rule" id="MF_00267"/>
    </source>
</evidence>
<dbReference type="InterPro" id="IPR016098">
    <property type="entry name" value="CAP/MinC_C"/>
</dbReference>
<protein>
    <recommendedName>
        <fullName evidence="6">Probable septum site-determining protein MinC</fullName>
    </recommendedName>
</protein>
<comment type="function">
    <text evidence="5 6">Cell division inhibitor that blocks the formation of polar Z ring septums. Rapidly oscillates between the poles of the cell to destabilize FtsZ filaments that have formed before they mature into polar Z rings. Prevents FtsZ polymerization.</text>
</comment>
<dbReference type="Pfam" id="PF03775">
    <property type="entry name" value="MinC_C"/>
    <property type="match status" value="1"/>
</dbReference>
<dbReference type="InterPro" id="IPR005526">
    <property type="entry name" value="Septum_form_inhib_MinC_C"/>
</dbReference>
<accession>A0AA43AW26</accession>
<feature type="domain" description="Septum formation inhibitor MinC C-terminal" evidence="7">
    <location>
        <begin position="150"/>
        <end position="252"/>
    </location>
</feature>
<keyword evidence="2 6" id="KW-0132">Cell division</keyword>
<dbReference type="RefSeq" id="WP_154164131.1">
    <property type="nucleotide sequence ID" value="NZ_JAOBZY010000018.1"/>
</dbReference>
<dbReference type="InterPro" id="IPR013033">
    <property type="entry name" value="MinC"/>
</dbReference>
<proteinExistence type="inferred from homology"/>
<organism evidence="9 10">
    <name type="scientific">Comamonas aquatica</name>
    <dbReference type="NCBI Taxonomy" id="225991"/>
    <lineage>
        <taxon>Bacteria</taxon>
        <taxon>Pseudomonadati</taxon>
        <taxon>Pseudomonadota</taxon>
        <taxon>Betaproteobacteria</taxon>
        <taxon>Burkholderiales</taxon>
        <taxon>Comamonadaceae</taxon>
        <taxon>Comamonas</taxon>
    </lineage>
</organism>
<dbReference type="EMBL" id="JAOCJW010000001">
    <property type="protein sequence ID" value="MDH2004046.1"/>
    <property type="molecule type" value="Genomic_DNA"/>
</dbReference>
<dbReference type="Gene3D" id="2.160.20.70">
    <property type="match status" value="1"/>
</dbReference>
<comment type="caution">
    <text evidence="9">The sequence shown here is derived from an EMBL/GenBank/DDBJ whole genome shotgun (WGS) entry which is preliminary data.</text>
</comment>
<evidence type="ECO:0000313" key="9">
    <source>
        <dbReference type="EMBL" id="MDH2004046.1"/>
    </source>
</evidence>
<dbReference type="GO" id="GO:1901891">
    <property type="term" value="P:regulation of cell septum assembly"/>
    <property type="evidence" value="ECO:0007669"/>
    <property type="project" value="InterPro"/>
</dbReference>
<dbReference type="HAMAP" id="MF_00267">
    <property type="entry name" value="MinC"/>
    <property type="match status" value="1"/>
</dbReference>
<evidence type="ECO:0000256" key="3">
    <source>
        <dbReference type="ARBA" id="ARBA00023210"/>
    </source>
</evidence>
<dbReference type="AlphaFoldDB" id="A0AA43AW26"/>
<evidence type="ECO:0000313" key="10">
    <source>
        <dbReference type="Proteomes" id="UP001161294"/>
    </source>
</evidence>
<gene>
    <name evidence="6 9" type="primary">minC</name>
    <name evidence="9" type="ORF">N5J23_00530</name>
</gene>
<dbReference type="GO" id="GO:0000902">
    <property type="term" value="P:cell morphogenesis"/>
    <property type="evidence" value="ECO:0007669"/>
    <property type="project" value="InterPro"/>
</dbReference>
<keyword evidence="3 6" id="KW-0717">Septation</keyword>
<dbReference type="GO" id="GO:0051302">
    <property type="term" value="P:regulation of cell division"/>
    <property type="evidence" value="ECO:0007669"/>
    <property type="project" value="InterPro"/>
</dbReference>
<dbReference type="PANTHER" id="PTHR34108">
    <property type="entry name" value="SEPTUM SITE-DETERMINING PROTEIN MINC"/>
    <property type="match status" value="1"/>
</dbReference>
<evidence type="ECO:0000256" key="2">
    <source>
        <dbReference type="ARBA" id="ARBA00022618"/>
    </source>
</evidence>
<evidence type="ECO:0000259" key="7">
    <source>
        <dbReference type="Pfam" id="PF03775"/>
    </source>
</evidence>
<feature type="domain" description="Septum formation inhibitor MinC N-terminal" evidence="8">
    <location>
        <begin position="13"/>
        <end position="83"/>
    </location>
</feature>
<evidence type="ECO:0000256" key="1">
    <source>
        <dbReference type="ARBA" id="ARBA00006291"/>
    </source>
</evidence>
<dbReference type="NCBIfam" id="TIGR01222">
    <property type="entry name" value="minC"/>
    <property type="match status" value="1"/>
</dbReference>
<dbReference type="InterPro" id="IPR007874">
    <property type="entry name" value="MinC_N"/>
</dbReference>
<dbReference type="PANTHER" id="PTHR34108:SF1">
    <property type="entry name" value="SEPTUM SITE-DETERMINING PROTEIN MINC"/>
    <property type="match status" value="1"/>
</dbReference>
<dbReference type="Proteomes" id="UP001161294">
    <property type="component" value="Unassembled WGS sequence"/>
</dbReference>
<name>A0AA43AW26_9BURK</name>
<evidence type="ECO:0000256" key="4">
    <source>
        <dbReference type="ARBA" id="ARBA00023306"/>
    </source>
</evidence>
<dbReference type="Gene3D" id="3.30.70.260">
    <property type="match status" value="1"/>
</dbReference>
<dbReference type="InterPro" id="IPR036145">
    <property type="entry name" value="MinC_C_sf"/>
</dbReference>
<dbReference type="SUPFAM" id="SSF63848">
    <property type="entry name" value="Cell-division inhibitor MinC, C-terminal domain"/>
    <property type="match status" value="1"/>
</dbReference>
<comment type="subunit">
    <text evidence="6">Interacts with MinD and FtsZ.</text>
</comment>